<evidence type="ECO:0000313" key="4">
    <source>
        <dbReference type="EMBL" id="CUS37575.1"/>
    </source>
</evidence>
<evidence type="ECO:0000313" key="5">
    <source>
        <dbReference type="Proteomes" id="UP000198736"/>
    </source>
</evidence>
<keyword evidence="1" id="KW-0808">Transferase</keyword>
<dbReference type="RefSeq" id="WP_217490756.1">
    <property type="nucleotide sequence ID" value="NZ_CZPZ01000023.1"/>
</dbReference>
<dbReference type="Gene3D" id="3.40.50.300">
    <property type="entry name" value="P-loop containing nucleotide triphosphate hydrolases"/>
    <property type="match status" value="1"/>
</dbReference>
<name>A0A0S4LIY6_9BACT</name>
<evidence type="ECO:0000256" key="1">
    <source>
        <dbReference type="ARBA" id="ARBA00022679"/>
    </source>
</evidence>
<accession>A0A0S4LIY6</accession>
<sequence>MSVRAEYSFCKNEAISSRLGFTVWLTGLPGAGKTTLARLLTTTLRQQDLSVDYWTGASCGEPSPRISASHAPTAWRRRSV</sequence>
<organism evidence="4 5">
    <name type="scientific">Candidatus Nitrospira nitrificans</name>
    <dbReference type="NCBI Taxonomy" id="1742973"/>
    <lineage>
        <taxon>Bacteria</taxon>
        <taxon>Pseudomonadati</taxon>
        <taxon>Nitrospirota</taxon>
        <taxon>Nitrospiria</taxon>
        <taxon>Nitrospirales</taxon>
        <taxon>Nitrospiraceae</taxon>
        <taxon>Nitrospira</taxon>
    </lineage>
</organism>
<dbReference type="AlphaFoldDB" id="A0A0S4LIY6"/>
<reference evidence="5" key="1">
    <citation type="submission" date="2015-10" db="EMBL/GenBank/DDBJ databases">
        <authorList>
            <person name="Luecker S."/>
            <person name="Luecker S."/>
        </authorList>
    </citation>
    <scope>NUCLEOTIDE SEQUENCE [LARGE SCALE GENOMIC DNA]</scope>
</reference>
<dbReference type="InterPro" id="IPR027417">
    <property type="entry name" value="P-loop_NTPase"/>
</dbReference>
<evidence type="ECO:0000256" key="2">
    <source>
        <dbReference type="SAM" id="MobiDB-lite"/>
    </source>
</evidence>
<feature type="region of interest" description="Disordered" evidence="2">
    <location>
        <begin position="60"/>
        <end position="80"/>
    </location>
</feature>
<keyword evidence="5" id="KW-1185">Reference proteome</keyword>
<dbReference type="SUPFAM" id="SSF52540">
    <property type="entry name" value="P-loop containing nucleoside triphosphate hydrolases"/>
    <property type="match status" value="1"/>
</dbReference>
<gene>
    <name evidence="4" type="ORF">COMA2_30345</name>
</gene>
<feature type="domain" description="APS kinase" evidence="3">
    <location>
        <begin position="20"/>
        <end position="56"/>
    </location>
</feature>
<proteinExistence type="predicted"/>
<dbReference type="Pfam" id="PF01583">
    <property type="entry name" value="APS_kinase"/>
    <property type="match status" value="1"/>
</dbReference>
<dbReference type="STRING" id="1742973.COMA2_30345"/>
<dbReference type="Proteomes" id="UP000198736">
    <property type="component" value="Unassembled WGS sequence"/>
</dbReference>
<evidence type="ECO:0000259" key="3">
    <source>
        <dbReference type="Pfam" id="PF01583"/>
    </source>
</evidence>
<dbReference type="InterPro" id="IPR059117">
    <property type="entry name" value="APS_kinase_dom"/>
</dbReference>
<protein>
    <recommendedName>
        <fullName evidence="3">APS kinase domain-containing protein</fullName>
    </recommendedName>
</protein>
<dbReference type="EMBL" id="CZPZ01000023">
    <property type="protein sequence ID" value="CUS37575.1"/>
    <property type="molecule type" value="Genomic_DNA"/>
</dbReference>